<sequence length="211" mass="23573">MIGLVSRLLQVRAVQPSLSLAPLLFNFEQCYANQHGTKPYTDCFELKLSRPFPASQANFNRYLMHFYTSPLFKIERMALHVAGHPSSDESIRGLSWTPNDTIALFLLSSNRRSSNGSHFEAELSFNFSKYEGFSYHAFRVQNGVADSVMFGTAMWDASSTRSYQCALTGAASRPLSIALHRMYSRSLLSAATTRFESAPVNAEFLMPADST</sequence>
<dbReference type="Proteomes" id="UP000799049">
    <property type="component" value="Unassembled WGS sequence"/>
</dbReference>
<proteinExistence type="predicted"/>
<keyword evidence="2" id="KW-1185">Reference proteome</keyword>
<evidence type="ECO:0000313" key="2">
    <source>
        <dbReference type="Proteomes" id="UP000799049"/>
    </source>
</evidence>
<evidence type="ECO:0000313" key="1">
    <source>
        <dbReference type="EMBL" id="KAF0852244.1"/>
    </source>
</evidence>
<comment type="caution">
    <text evidence="1">The sequence shown here is derived from an EMBL/GenBank/DDBJ whole genome shotgun (WGS) entry which is preliminary data.</text>
</comment>
<accession>A0A8K0AJ13</accession>
<organism evidence="1 2">
    <name type="scientific">Andalucia godoyi</name>
    <name type="common">Flagellate</name>
    <dbReference type="NCBI Taxonomy" id="505711"/>
    <lineage>
        <taxon>Eukaryota</taxon>
        <taxon>Discoba</taxon>
        <taxon>Jakobida</taxon>
        <taxon>Andalucina</taxon>
        <taxon>Andaluciidae</taxon>
        <taxon>Andalucia</taxon>
    </lineage>
</organism>
<dbReference type="EMBL" id="VRVR01000050">
    <property type="protein sequence ID" value="KAF0852244.1"/>
    <property type="molecule type" value="Genomic_DNA"/>
</dbReference>
<dbReference type="AlphaFoldDB" id="A0A8K0AJ13"/>
<gene>
    <name evidence="1" type="ORF">ANDGO_07934</name>
</gene>
<protein>
    <submittedName>
        <fullName evidence="1">Putative mitochondrial protein</fullName>
    </submittedName>
</protein>
<reference evidence="1" key="1">
    <citation type="submission" date="2019-09" db="EMBL/GenBank/DDBJ databases">
        <title>The Mitochondrial Proteome of the Jakobid, Andalucia godoyi, a Protist With the Most Gene-Rich and Bacteria-Like Mitochondrial Genome.</title>
        <authorList>
            <person name="Gray M.W."/>
            <person name="Burger G."/>
            <person name="Derelle R."/>
            <person name="Klimes V."/>
            <person name="Leger M."/>
            <person name="Sarrasin M."/>
            <person name="Vlcek C."/>
            <person name="Roger A.J."/>
            <person name="Elias M."/>
            <person name="Lang B.F."/>
        </authorList>
    </citation>
    <scope>NUCLEOTIDE SEQUENCE</scope>
    <source>
        <strain evidence="1">And28</strain>
    </source>
</reference>
<name>A0A8K0AJ13_ANDGO</name>